<dbReference type="GO" id="GO:0016020">
    <property type="term" value="C:membrane"/>
    <property type="evidence" value="ECO:0007669"/>
    <property type="project" value="UniProtKB-SubCell"/>
</dbReference>
<protein>
    <submittedName>
        <fullName evidence="6">Uncharacterized protein</fullName>
    </submittedName>
</protein>
<dbReference type="AlphaFoldDB" id="A0AAN6P086"/>
<keyword evidence="7" id="KW-1185">Reference proteome</keyword>
<dbReference type="EMBL" id="MU859091">
    <property type="protein sequence ID" value="KAK3954328.1"/>
    <property type="molecule type" value="Genomic_DNA"/>
</dbReference>
<gene>
    <name evidence="6" type="ORF">QBC32DRAFT_90326</name>
</gene>
<evidence type="ECO:0000256" key="1">
    <source>
        <dbReference type="ARBA" id="ARBA00004141"/>
    </source>
</evidence>
<keyword evidence="3 5" id="KW-1133">Transmembrane helix</keyword>
<keyword evidence="2 5" id="KW-0812">Transmembrane</keyword>
<evidence type="ECO:0000313" key="7">
    <source>
        <dbReference type="Proteomes" id="UP001303222"/>
    </source>
</evidence>
<keyword evidence="4 5" id="KW-0472">Membrane</keyword>
<reference evidence="6" key="1">
    <citation type="journal article" date="2023" name="Mol. Phylogenet. Evol.">
        <title>Genome-scale phylogeny and comparative genomics of the fungal order Sordariales.</title>
        <authorList>
            <person name="Hensen N."/>
            <person name="Bonometti L."/>
            <person name="Westerberg I."/>
            <person name="Brannstrom I.O."/>
            <person name="Guillou S."/>
            <person name="Cros-Aarteil S."/>
            <person name="Calhoun S."/>
            <person name="Haridas S."/>
            <person name="Kuo A."/>
            <person name="Mondo S."/>
            <person name="Pangilinan J."/>
            <person name="Riley R."/>
            <person name="LaButti K."/>
            <person name="Andreopoulos B."/>
            <person name="Lipzen A."/>
            <person name="Chen C."/>
            <person name="Yan M."/>
            <person name="Daum C."/>
            <person name="Ng V."/>
            <person name="Clum A."/>
            <person name="Steindorff A."/>
            <person name="Ohm R.A."/>
            <person name="Martin F."/>
            <person name="Silar P."/>
            <person name="Natvig D.O."/>
            <person name="Lalanne C."/>
            <person name="Gautier V."/>
            <person name="Ament-Velasquez S.L."/>
            <person name="Kruys A."/>
            <person name="Hutchinson M.I."/>
            <person name="Powell A.J."/>
            <person name="Barry K."/>
            <person name="Miller A.N."/>
            <person name="Grigoriev I.V."/>
            <person name="Debuchy R."/>
            <person name="Gladieux P."/>
            <person name="Hiltunen Thoren M."/>
            <person name="Johannesson H."/>
        </authorList>
    </citation>
    <scope>NUCLEOTIDE SEQUENCE</scope>
    <source>
        <strain evidence="6">CBS 626.80</strain>
    </source>
</reference>
<dbReference type="Proteomes" id="UP001303222">
    <property type="component" value="Unassembled WGS sequence"/>
</dbReference>
<dbReference type="InterPro" id="IPR045863">
    <property type="entry name" value="CorA_TM1_TM2"/>
</dbReference>
<evidence type="ECO:0000256" key="5">
    <source>
        <dbReference type="SAM" id="Phobius"/>
    </source>
</evidence>
<evidence type="ECO:0000313" key="6">
    <source>
        <dbReference type="EMBL" id="KAK3954328.1"/>
    </source>
</evidence>
<name>A0AAN6P086_9PEZI</name>
<evidence type="ECO:0000256" key="2">
    <source>
        <dbReference type="ARBA" id="ARBA00022692"/>
    </source>
</evidence>
<dbReference type="InterPro" id="IPR002523">
    <property type="entry name" value="MgTranspt_CorA/ZnTranspt_ZntB"/>
</dbReference>
<dbReference type="SUPFAM" id="SSF144083">
    <property type="entry name" value="Magnesium transport protein CorA, transmembrane region"/>
    <property type="match status" value="1"/>
</dbReference>
<organism evidence="6 7">
    <name type="scientific">Pseudoneurospora amorphoporcata</name>
    <dbReference type="NCBI Taxonomy" id="241081"/>
    <lineage>
        <taxon>Eukaryota</taxon>
        <taxon>Fungi</taxon>
        <taxon>Dikarya</taxon>
        <taxon>Ascomycota</taxon>
        <taxon>Pezizomycotina</taxon>
        <taxon>Sordariomycetes</taxon>
        <taxon>Sordariomycetidae</taxon>
        <taxon>Sordariales</taxon>
        <taxon>Sordariaceae</taxon>
        <taxon>Pseudoneurospora</taxon>
    </lineage>
</organism>
<sequence length="480" mass="54827">MHLLIDDDAMKARLRVRIVYPLEKGANWSIEERYVDCSTLINLVHPEHGDLPDQCYMFMHKDDYPPVNGGREALLAAFNVPSFVASRTCFEVNGYAGCRPVFEEPQHNTNPFGEQQVEDSTTTTTTTPTLTTCTTWFRYLVKMVRKIDCFQDKHKPHDEEPEYVPEESGKGYEWFEMSLFTRWDSPGKCRVLCVDTPPDFPDRLMDALLKKGRPSLSEAAAAQADPFALHADLLDIMIVYSDISVWRVRDPIRLLEKSRLNGHDLFEQIHDHARHAYHSSEVLEAGIQTVEQLGRYQREIHESIAAQGQRSRLGLGLTYRAQAREYTQFQISLVRSLKLRSDSSLHRLKNEVGLAYNNIARQDNSVMKSIALLTMIFLPATFISALFSTTFFTYGDNGNWEVSDELWIYFVTTVPATIVIVVFWRVWLDYGDVIYKWLKGLVLRTWKGAVGSVSRTRTRSDKGGREIDPVGLRTASGVTV</sequence>
<feature type="transmembrane region" description="Helical" evidence="5">
    <location>
        <begin position="406"/>
        <end position="428"/>
    </location>
</feature>
<accession>A0AAN6P086</accession>
<dbReference type="Gene3D" id="1.20.58.340">
    <property type="entry name" value="Magnesium transport protein CorA, transmembrane region"/>
    <property type="match status" value="1"/>
</dbReference>
<evidence type="ECO:0000256" key="4">
    <source>
        <dbReference type="ARBA" id="ARBA00023136"/>
    </source>
</evidence>
<dbReference type="GO" id="GO:0046873">
    <property type="term" value="F:metal ion transmembrane transporter activity"/>
    <property type="evidence" value="ECO:0007669"/>
    <property type="project" value="InterPro"/>
</dbReference>
<comment type="subcellular location">
    <subcellularLocation>
        <location evidence="1">Membrane</location>
        <topology evidence="1">Multi-pass membrane protein</topology>
    </subcellularLocation>
</comment>
<evidence type="ECO:0000256" key="3">
    <source>
        <dbReference type="ARBA" id="ARBA00022989"/>
    </source>
</evidence>
<dbReference type="Pfam" id="PF01544">
    <property type="entry name" value="CorA"/>
    <property type="match status" value="1"/>
</dbReference>
<proteinExistence type="predicted"/>
<reference evidence="6" key="2">
    <citation type="submission" date="2023-06" db="EMBL/GenBank/DDBJ databases">
        <authorList>
            <consortium name="Lawrence Berkeley National Laboratory"/>
            <person name="Mondo S.J."/>
            <person name="Hensen N."/>
            <person name="Bonometti L."/>
            <person name="Westerberg I."/>
            <person name="Brannstrom I.O."/>
            <person name="Guillou S."/>
            <person name="Cros-Aarteil S."/>
            <person name="Calhoun S."/>
            <person name="Haridas S."/>
            <person name="Kuo A."/>
            <person name="Pangilinan J."/>
            <person name="Riley R."/>
            <person name="Labutti K."/>
            <person name="Andreopoulos B."/>
            <person name="Lipzen A."/>
            <person name="Chen C."/>
            <person name="Yanf M."/>
            <person name="Daum C."/>
            <person name="Ng V."/>
            <person name="Clum A."/>
            <person name="Steindorff A."/>
            <person name="Ohm R."/>
            <person name="Martin F."/>
            <person name="Silar P."/>
            <person name="Natvig D."/>
            <person name="Lalanne C."/>
            <person name="Gautier V."/>
            <person name="Ament-Velasquez S.L."/>
            <person name="Kruys A."/>
            <person name="Hutchinson M.I."/>
            <person name="Powell A.J."/>
            <person name="Barry K."/>
            <person name="Miller A.N."/>
            <person name="Grigoriev I.V."/>
            <person name="Debuchy R."/>
            <person name="Gladieux P."/>
            <person name="Thoren M.H."/>
            <person name="Johannesson H."/>
        </authorList>
    </citation>
    <scope>NUCLEOTIDE SEQUENCE</scope>
    <source>
        <strain evidence="6">CBS 626.80</strain>
    </source>
</reference>
<comment type="caution">
    <text evidence="6">The sequence shown here is derived from an EMBL/GenBank/DDBJ whole genome shotgun (WGS) entry which is preliminary data.</text>
</comment>
<feature type="transmembrane region" description="Helical" evidence="5">
    <location>
        <begin position="370"/>
        <end position="394"/>
    </location>
</feature>